<name>A0A0K8R2T3_IXORI</name>
<sequence length="66" mass="7722">MRALAIVIVSLLLLECFYYVEPAPTRQPHARRHPCERKPCEKPETCDTPCTQCSNGFWGDRLCKRW</sequence>
<feature type="chain" id="PRO_5005515574" evidence="1">
    <location>
        <begin position="23"/>
        <end position="66"/>
    </location>
</feature>
<organism evidence="2">
    <name type="scientific">Ixodes ricinus</name>
    <name type="common">Common tick</name>
    <name type="synonym">Acarus ricinus</name>
    <dbReference type="NCBI Taxonomy" id="34613"/>
    <lineage>
        <taxon>Eukaryota</taxon>
        <taxon>Metazoa</taxon>
        <taxon>Ecdysozoa</taxon>
        <taxon>Arthropoda</taxon>
        <taxon>Chelicerata</taxon>
        <taxon>Arachnida</taxon>
        <taxon>Acari</taxon>
        <taxon>Parasitiformes</taxon>
        <taxon>Ixodida</taxon>
        <taxon>Ixodoidea</taxon>
        <taxon>Ixodidae</taxon>
        <taxon>Ixodinae</taxon>
        <taxon>Ixodes</taxon>
    </lineage>
</organism>
<proteinExistence type="evidence at transcript level"/>
<evidence type="ECO:0000256" key="1">
    <source>
        <dbReference type="SAM" id="SignalP"/>
    </source>
</evidence>
<accession>A0A0K8R2T3</accession>
<reference evidence="2" key="1">
    <citation type="submission" date="2012-12" db="EMBL/GenBank/DDBJ databases">
        <title>Identification and characterization of a phenylalanine ammonia-lyase gene family in Isatis indigotica Fort.</title>
        <authorList>
            <person name="Liu Q."/>
            <person name="Chen J."/>
            <person name="Zhou X."/>
            <person name="Di P."/>
            <person name="Xiao Y."/>
            <person name="Xuan H."/>
            <person name="Zhang L."/>
            <person name="Chen W."/>
        </authorList>
    </citation>
    <scope>NUCLEOTIDE SEQUENCE</scope>
    <source>
        <tissue evidence="2">Salivary gland</tissue>
    </source>
</reference>
<keyword evidence="1" id="KW-0732">Signal</keyword>
<dbReference type="AlphaFoldDB" id="A0A0K8R2T3"/>
<protein>
    <submittedName>
        <fullName evidence="2">Putative 5.3 kDa protein</fullName>
    </submittedName>
</protein>
<dbReference type="EMBL" id="GADI01008438">
    <property type="protein sequence ID" value="JAA65370.1"/>
    <property type="molecule type" value="mRNA"/>
</dbReference>
<evidence type="ECO:0000313" key="2">
    <source>
        <dbReference type="EMBL" id="JAA65370.1"/>
    </source>
</evidence>
<feature type="signal peptide" evidence="1">
    <location>
        <begin position="1"/>
        <end position="22"/>
    </location>
</feature>